<evidence type="ECO:0000313" key="2">
    <source>
        <dbReference type="EMBL" id="AAM18742.1"/>
    </source>
</evidence>
<protein>
    <submittedName>
        <fullName evidence="2">Uncharacterized protein</fullName>
    </submittedName>
</protein>
<proteinExistence type="predicted"/>
<sequence length="250" mass="26741">MEWAAGGENERRRRASEGRSDDDRMSEGRSGELCSRRRRPRASGRGAVKAELRAPAASKERTARRKARLPPSSPPPLGPSWRPSLSPPLDPPLAPPPLKPGGRRRLGCPVTRCRRLRSSRAASAHEARGEAGCARRVGLEGWRGRPRAHEGAKGRLDLDADLDVAAKQVGVEVEAVARRLEASVVCAAPSPDAIASARPASSAAAALAGWPPPFGLPVARRHRPSPPVGDVGEEGGRERRDRGRRKKKGG</sequence>
<reference evidence="3" key="1">
    <citation type="journal article" date="2005" name="Nature">
        <title>The map-based sequence of the rice genome.</title>
        <authorList>
            <consortium name="International rice genome sequencing project (IRGSP)"/>
            <person name="Matsumoto T."/>
            <person name="Wu J."/>
            <person name="Kanamori H."/>
            <person name="Katayose Y."/>
            <person name="Fujisawa M."/>
            <person name="Namiki N."/>
            <person name="Mizuno H."/>
            <person name="Yamamoto K."/>
            <person name="Antonio B.A."/>
            <person name="Baba T."/>
            <person name="Sakata K."/>
            <person name="Nagamura Y."/>
            <person name="Aoki H."/>
            <person name="Arikawa K."/>
            <person name="Arita K."/>
            <person name="Bito T."/>
            <person name="Chiden Y."/>
            <person name="Fujitsuka N."/>
            <person name="Fukunaka R."/>
            <person name="Hamada M."/>
            <person name="Harada C."/>
            <person name="Hayashi A."/>
            <person name="Hijishita S."/>
            <person name="Honda M."/>
            <person name="Hosokawa S."/>
            <person name="Ichikawa Y."/>
            <person name="Idonuma A."/>
            <person name="Iijima M."/>
            <person name="Ikeda M."/>
            <person name="Ikeno M."/>
            <person name="Ito K."/>
            <person name="Ito S."/>
            <person name="Ito T."/>
            <person name="Ito Y."/>
            <person name="Ito Y."/>
            <person name="Iwabuchi A."/>
            <person name="Kamiya K."/>
            <person name="Karasawa W."/>
            <person name="Kurita K."/>
            <person name="Katagiri S."/>
            <person name="Kikuta A."/>
            <person name="Kobayashi H."/>
            <person name="Kobayashi N."/>
            <person name="Machita K."/>
            <person name="Maehara T."/>
            <person name="Masukawa M."/>
            <person name="Mizubayashi T."/>
            <person name="Mukai Y."/>
            <person name="Nagasaki H."/>
            <person name="Nagata Y."/>
            <person name="Naito S."/>
            <person name="Nakashima M."/>
            <person name="Nakama Y."/>
            <person name="Nakamichi Y."/>
            <person name="Nakamura M."/>
            <person name="Meguro A."/>
            <person name="Negishi M."/>
            <person name="Ohta I."/>
            <person name="Ohta T."/>
            <person name="Okamoto M."/>
            <person name="Ono N."/>
            <person name="Saji S."/>
            <person name="Sakaguchi M."/>
            <person name="Sakai K."/>
            <person name="Shibata M."/>
            <person name="Shimokawa T."/>
            <person name="Song J."/>
            <person name="Takazaki Y."/>
            <person name="Terasawa K."/>
            <person name="Tsugane M."/>
            <person name="Tsuji K."/>
            <person name="Ueda S."/>
            <person name="Waki K."/>
            <person name="Yamagata H."/>
            <person name="Yamamoto M."/>
            <person name="Yamamoto S."/>
            <person name="Yamane H."/>
            <person name="Yoshiki S."/>
            <person name="Yoshihara R."/>
            <person name="Yukawa K."/>
            <person name="Zhong H."/>
            <person name="Yano M."/>
            <person name="Yuan Q."/>
            <person name="Ouyang S."/>
            <person name="Liu J."/>
            <person name="Jones K.M."/>
            <person name="Gansberger K."/>
            <person name="Moffat K."/>
            <person name="Hill J."/>
            <person name="Bera J."/>
            <person name="Fadrosh D."/>
            <person name="Jin S."/>
            <person name="Johri S."/>
            <person name="Kim M."/>
            <person name="Overton L."/>
            <person name="Reardon M."/>
            <person name="Tsitrin T."/>
            <person name="Vuong H."/>
            <person name="Weaver B."/>
            <person name="Ciecko A."/>
            <person name="Tallon L."/>
            <person name="Jackson J."/>
            <person name="Pai G."/>
            <person name="Aken S.V."/>
            <person name="Utterback T."/>
            <person name="Reidmuller S."/>
            <person name="Feldblyum T."/>
            <person name="Hsiao J."/>
            <person name="Zismann V."/>
            <person name="Iobst S."/>
            <person name="de Vazeille A.R."/>
            <person name="Buell C.R."/>
            <person name="Ying K."/>
            <person name="Li Y."/>
            <person name="Lu T."/>
            <person name="Huang Y."/>
            <person name="Zhao Q."/>
            <person name="Feng Q."/>
            <person name="Zhang L."/>
            <person name="Zhu J."/>
            <person name="Weng Q."/>
            <person name="Mu J."/>
            <person name="Lu Y."/>
            <person name="Fan D."/>
            <person name="Liu Y."/>
            <person name="Guan J."/>
            <person name="Zhang Y."/>
            <person name="Yu S."/>
            <person name="Liu X."/>
            <person name="Zhang Y."/>
            <person name="Hong G."/>
            <person name="Han B."/>
            <person name="Choisne N."/>
            <person name="Demange N."/>
            <person name="Orjeda G."/>
            <person name="Samain S."/>
            <person name="Cattolico L."/>
            <person name="Pelletier E."/>
            <person name="Couloux A."/>
            <person name="Segurens B."/>
            <person name="Wincker P."/>
            <person name="D'Hont A."/>
            <person name="Scarpelli C."/>
            <person name="Weissenbach J."/>
            <person name="Salanoubat M."/>
            <person name="Quetier F."/>
            <person name="Yu Y."/>
            <person name="Kim H.R."/>
            <person name="Rambo T."/>
            <person name="Currie J."/>
            <person name="Collura K."/>
            <person name="Luo M."/>
            <person name="Yang T."/>
            <person name="Ammiraju J.S.S."/>
            <person name="Engler F."/>
            <person name="Soderlund C."/>
            <person name="Wing R.A."/>
            <person name="Palmer L.E."/>
            <person name="de la Bastide M."/>
            <person name="Spiegel L."/>
            <person name="Nascimento L."/>
            <person name="Zutavern T."/>
            <person name="O'Shaughnessy A."/>
            <person name="Dike S."/>
            <person name="Dedhia N."/>
            <person name="Preston R."/>
            <person name="Balija V."/>
            <person name="McCombie W.R."/>
            <person name="Chow T."/>
            <person name="Chen H."/>
            <person name="Chung M."/>
            <person name="Chen C."/>
            <person name="Shaw J."/>
            <person name="Wu H."/>
            <person name="Hsiao K."/>
            <person name="Chao Y."/>
            <person name="Chu M."/>
            <person name="Cheng C."/>
            <person name="Hour A."/>
            <person name="Lee P."/>
            <person name="Lin S."/>
            <person name="Lin Y."/>
            <person name="Liou J."/>
            <person name="Liu S."/>
            <person name="Hsing Y."/>
            <person name="Raghuvanshi S."/>
            <person name="Mohanty A."/>
            <person name="Bharti A.K."/>
            <person name="Gaur A."/>
            <person name="Gupta V."/>
            <person name="Kumar D."/>
            <person name="Ravi V."/>
            <person name="Vij S."/>
            <person name="Kapur A."/>
            <person name="Khurana P."/>
            <person name="Khurana P."/>
            <person name="Khurana J.P."/>
            <person name="Tyagi A.K."/>
            <person name="Gaikwad K."/>
            <person name="Singh A."/>
            <person name="Dalal V."/>
            <person name="Srivastava S."/>
            <person name="Dixit A."/>
            <person name="Pal A.K."/>
            <person name="Ghazi I.A."/>
            <person name="Yadav M."/>
            <person name="Pandit A."/>
            <person name="Bhargava A."/>
            <person name="Sureshbabu K."/>
            <person name="Batra K."/>
            <person name="Sharma T.R."/>
            <person name="Mohapatra T."/>
            <person name="Singh N.K."/>
            <person name="Messing J."/>
            <person name="Nelson A.B."/>
            <person name="Fuks G."/>
            <person name="Kavchok S."/>
            <person name="Keizer G."/>
            <person name="Linton E."/>
            <person name="Llaca V."/>
            <person name="Song R."/>
            <person name="Tanyolac B."/>
            <person name="Young S."/>
            <person name="Ho-Il K."/>
            <person name="Hahn J.H."/>
            <person name="Sangsakoo G."/>
            <person name="Vanavichit A."/>
            <person name="de Mattos Luiz.A.T."/>
            <person name="Zimmer P.D."/>
            <person name="Malone G."/>
            <person name="Dellagostin O."/>
            <person name="de Oliveira A.C."/>
            <person name="Bevan M."/>
            <person name="Bancroft I."/>
            <person name="Minx P."/>
            <person name="Cordum H."/>
            <person name="Wilson R."/>
            <person name="Cheng Z."/>
            <person name="Jin W."/>
            <person name="Jiang J."/>
            <person name="Leong S.A."/>
            <person name="Iwama H."/>
            <person name="Gojobori T."/>
            <person name="Itoh T."/>
            <person name="Niimura Y."/>
            <person name="Fujii Y."/>
            <person name="Habara T."/>
            <person name="Sakai H."/>
            <person name="Sato Y."/>
            <person name="Wilson G."/>
            <person name="Kumar K."/>
            <person name="McCouch S."/>
            <person name="Juretic N."/>
            <person name="Hoen D."/>
            <person name="Wright S."/>
            <person name="Bruskiewich R."/>
            <person name="Bureau T."/>
            <person name="Miyao A."/>
            <person name="Hirochika H."/>
            <person name="Nishikawa T."/>
            <person name="Kadowaki K."/>
            <person name="Sugiura M."/>
            <person name="Burr B."/>
            <person name="Sasaki T."/>
        </authorList>
    </citation>
    <scope>NUCLEOTIDE SEQUENCE [LARGE SCALE GENOMIC DNA]</scope>
    <source>
        <strain evidence="3">cv. Nipponbare</strain>
    </source>
</reference>
<dbReference type="AlphaFoldDB" id="Q8S6N6"/>
<feature type="compositionally biased region" description="Basic residues" evidence="1">
    <location>
        <begin position="101"/>
        <end position="110"/>
    </location>
</feature>
<organism evidence="2 3">
    <name type="scientific">Oryza sativa subsp. japonica</name>
    <name type="common">Rice</name>
    <dbReference type="NCBI Taxonomy" id="39947"/>
    <lineage>
        <taxon>Eukaryota</taxon>
        <taxon>Viridiplantae</taxon>
        <taxon>Streptophyta</taxon>
        <taxon>Embryophyta</taxon>
        <taxon>Tracheophyta</taxon>
        <taxon>Spermatophyta</taxon>
        <taxon>Magnoliopsida</taxon>
        <taxon>Liliopsida</taxon>
        <taxon>Poales</taxon>
        <taxon>Poaceae</taxon>
        <taxon>BOP clade</taxon>
        <taxon>Oryzoideae</taxon>
        <taxon>Oryzeae</taxon>
        <taxon>Oryzinae</taxon>
        <taxon>Oryza</taxon>
        <taxon>Oryza sativa</taxon>
    </lineage>
</organism>
<dbReference type="Proteomes" id="UP000000763">
    <property type="component" value="Chromosome 10"/>
</dbReference>
<reference evidence="3" key="2">
    <citation type="journal article" date="2008" name="Nucleic Acids Res.">
        <title>The rice annotation project database (RAP-DB): 2008 update.</title>
        <authorList>
            <consortium name="The rice annotation project (RAP)"/>
        </authorList>
    </citation>
    <scope>GENOME REANNOTATION</scope>
    <source>
        <strain evidence="3">cv. Nipponbare</strain>
    </source>
</reference>
<evidence type="ECO:0000313" key="3">
    <source>
        <dbReference type="Proteomes" id="UP000000763"/>
    </source>
</evidence>
<feature type="region of interest" description="Disordered" evidence="1">
    <location>
        <begin position="200"/>
        <end position="250"/>
    </location>
</feature>
<feature type="compositionally biased region" description="Low complexity" evidence="1">
    <location>
        <begin position="200"/>
        <end position="209"/>
    </location>
</feature>
<evidence type="ECO:0000256" key="1">
    <source>
        <dbReference type="SAM" id="MobiDB-lite"/>
    </source>
</evidence>
<feature type="compositionally biased region" description="Pro residues" evidence="1">
    <location>
        <begin position="85"/>
        <end position="99"/>
    </location>
</feature>
<dbReference type="EMBL" id="AC092548">
    <property type="protein sequence ID" value="AAM18742.1"/>
    <property type="molecule type" value="Genomic_DNA"/>
</dbReference>
<gene>
    <name evidence="2" type="primary">OSJNBa0073L01.14</name>
</gene>
<feature type="compositionally biased region" description="Basic and acidic residues" evidence="1">
    <location>
        <begin position="8"/>
        <end position="30"/>
    </location>
</feature>
<feature type="region of interest" description="Disordered" evidence="1">
    <location>
        <begin position="1"/>
        <end position="110"/>
    </location>
</feature>
<accession>Q8S6N6</accession>
<name>Q8S6N6_ORYSJ</name>